<gene>
    <name evidence="2" type="ORF">S06H3_30341</name>
</gene>
<evidence type="ECO:0000313" key="2">
    <source>
        <dbReference type="EMBL" id="GAI28141.1"/>
    </source>
</evidence>
<dbReference type="InterPro" id="IPR041222">
    <property type="entry name" value="PriA_3primeBD"/>
</dbReference>
<organism evidence="2">
    <name type="scientific">marine sediment metagenome</name>
    <dbReference type="NCBI Taxonomy" id="412755"/>
    <lineage>
        <taxon>unclassified sequences</taxon>
        <taxon>metagenomes</taxon>
        <taxon>ecological metagenomes</taxon>
    </lineage>
</organism>
<proteinExistence type="predicted"/>
<dbReference type="EMBL" id="BARV01017859">
    <property type="protein sequence ID" value="GAI28141.1"/>
    <property type="molecule type" value="Genomic_DNA"/>
</dbReference>
<reference evidence="2" key="1">
    <citation type="journal article" date="2014" name="Front. Microbiol.">
        <title>High frequency of phylogenetically diverse reductive dehalogenase-homologous genes in deep subseafloor sedimentary metagenomes.</title>
        <authorList>
            <person name="Kawai M."/>
            <person name="Futagami T."/>
            <person name="Toyoda A."/>
            <person name="Takaki Y."/>
            <person name="Nishi S."/>
            <person name="Hori S."/>
            <person name="Arai W."/>
            <person name="Tsubouchi T."/>
            <person name="Morono Y."/>
            <person name="Uchiyama I."/>
            <person name="Ito T."/>
            <person name="Fujiyama A."/>
            <person name="Inagaki F."/>
            <person name="Takami H."/>
        </authorList>
    </citation>
    <scope>NUCLEOTIDE SEQUENCE</scope>
    <source>
        <strain evidence="2">Expedition CK06-06</strain>
    </source>
</reference>
<feature type="domain" description="Primosomal protein N' 3' DNA-binding" evidence="1">
    <location>
        <begin position="15"/>
        <end position="89"/>
    </location>
</feature>
<comment type="caution">
    <text evidence="2">The sequence shown here is derived from an EMBL/GenBank/DDBJ whole genome shotgun (WGS) entry which is preliminary data.</text>
</comment>
<accession>X1ND67</accession>
<dbReference type="Gene3D" id="3.40.1440.60">
    <property type="entry name" value="PriA, 3(prime) DNA-binding domain"/>
    <property type="match status" value="1"/>
</dbReference>
<name>X1ND67_9ZZZZ</name>
<dbReference type="GO" id="GO:0003677">
    <property type="term" value="F:DNA binding"/>
    <property type="evidence" value="ECO:0007669"/>
    <property type="project" value="InterPro"/>
</dbReference>
<feature type="non-terminal residue" evidence="2">
    <location>
        <position position="89"/>
    </location>
</feature>
<evidence type="ECO:0000259" key="1">
    <source>
        <dbReference type="Pfam" id="PF17764"/>
    </source>
</evidence>
<dbReference type="InterPro" id="IPR042115">
    <property type="entry name" value="PriA_3primeBD_sf"/>
</dbReference>
<sequence>MYAHVPGSGGLVIARVLLPLPIDQTFDFLIPKELEKEIALGKRVRVCFRETKRWGIVAALVTQSEHEGQLESVLEISKGPSFSKETLAF</sequence>
<dbReference type="AlphaFoldDB" id="X1ND67"/>
<dbReference type="Pfam" id="PF17764">
    <property type="entry name" value="PriA_3primeBD"/>
    <property type="match status" value="1"/>
</dbReference>
<protein>
    <recommendedName>
        <fullName evidence="1">Primosomal protein N' 3' DNA-binding domain-containing protein</fullName>
    </recommendedName>
</protein>